<reference evidence="3" key="1">
    <citation type="journal article" date="2023" name="Mol. Phylogenet. Evol.">
        <title>Genome-scale phylogeny and comparative genomics of the fungal order Sordariales.</title>
        <authorList>
            <person name="Hensen N."/>
            <person name="Bonometti L."/>
            <person name="Westerberg I."/>
            <person name="Brannstrom I.O."/>
            <person name="Guillou S."/>
            <person name="Cros-Aarteil S."/>
            <person name="Calhoun S."/>
            <person name="Haridas S."/>
            <person name="Kuo A."/>
            <person name="Mondo S."/>
            <person name="Pangilinan J."/>
            <person name="Riley R."/>
            <person name="LaButti K."/>
            <person name="Andreopoulos B."/>
            <person name="Lipzen A."/>
            <person name="Chen C."/>
            <person name="Yan M."/>
            <person name="Daum C."/>
            <person name="Ng V."/>
            <person name="Clum A."/>
            <person name="Steindorff A."/>
            <person name="Ohm R.A."/>
            <person name="Martin F."/>
            <person name="Silar P."/>
            <person name="Natvig D.O."/>
            <person name="Lalanne C."/>
            <person name="Gautier V."/>
            <person name="Ament-Velasquez S.L."/>
            <person name="Kruys A."/>
            <person name="Hutchinson M.I."/>
            <person name="Powell A.J."/>
            <person name="Barry K."/>
            <person name="Miller A.N."/>
            <person name="Grigoriev I.V."/>
            <person name="Debuchy R."/>
            <person name="Gladieux P."/>
            <person name="Hiltunen Thoren M."/>
            <person name="Johannesson H."/>
        </authorList>
    </citation>
    <scope>NUCLEOTIDE SEQUENCE [LARGE SCALE GENOMIC DNA]</scope>
    <source>
        <strain evidence="3">CBS 284.82</strain>
    </source>
</reference>
<evidence type="ECO:0000313" key="2">
    <source>
        <dbReference type="EMBL" id="KAK4041504.1"/>
    </source>
</evidence>
<evidence type="ECO:0000313" key="3">
    <source>
        <dbReference type="Proteomes" id="UP001303115"/>
    </source>
</evidence>
<sequence length="227" mass="24220">MTGRGPGKEQLEDIAQQAQRDLNTYQAKTGTGKGRTTGLDDYGVNDTVDKKFPGASVKVGENLVTNRSYDRRIPADEGGAVDETGRFVRGSAFEGAGGPEEKTAHVYQHNLGKVEEATVRGWGMEPHKLERATLRSDRPDLLPADQALGGRGREPARKGDVSEQGRAAAKANVGLAAESRGEVPAQGSGGGSQFKGEYYEAPESVPDQRADQNEVPPETVTETSKII</sequence>
<dbReference type="EMBL" id="MU854356">
    <property type="protein sequence ID" value="KAK4041504.1"/>
    <property type="molecule type" value="Genomic_DNA"/>
</dbReference>
<protein>
    <submittedName>
        <fullName evidence="2">Uncharacterized protein</fullName>
    </submittedName>
</protein>
<evidence type="ECO:0000256" key="1">
    <source>
        <dbReference type="SAM" id="MobiDB-lite"/>
    </source>
</evidence>
<dbReference type="AlphaFoldDB" id="A0AAN6PLX3"/>
<gene>
    <name evidence="2" type="ORF">C8A01DRAFT_14754</name>
</gene>
<keyword evidence="3" id="KW-1185">Reference proteome</keyword>
<proteinExistence type="predicted"/>
<organism evidence="2 3">
    <name type="scientific">Parachaetomium inaequale</name>
    <dbReference type="NCBI Taxonomy" id="2588326"/>
    <lineage>
        <taxon>Eukaryota</taxon>
        <taxon>Fungi</taxon>
        <taxon>Dikarya</taxon>
        <taxon>Ascomycota</taxon>
        <taxon>Pezizomycotina</taxon>
        <taxon>Sordariomycetes</taxon>
        <taxon>Sordariomycetidae</taxon>
        <taxon>Sordariales</taxon>
        <taxon>Chaetomiaceae</taxon>
        <taxon>Parachaetomium</taxon>
    </lineage>
</organism>
<feature type="compositionally biased region" description="Polar residues" evidence="1">
    <location>
        <begin position="16"/>
        <end position="27"/>
    </location>
</feature>
<feature type="region of interest" description="Disordered" evidence="1">
    <location>
        <begin position="130"/>
        <end position="227"/>
    </location>
</feature>
<accession>A0AAN6PLX3</accession>
<comment type="caution">
    <text evidence="2">The sequence shown here is derived from an EMBL/GenBank/DDBJ whole genome shotgun (WGS) entry which is preliminary data.</text>
</comment>
<feature type="region of interest" description="Disordered" evidence="1">
    <location>
        <begin position="1"/>
        <end position="44"/>
    </location>
</feature>
<feature type="compositionally biased region" description="Basic and acidic residues" evidence="1">
    <location>
        <begin position="151"/>
        <end position="163"/>
    </location>
</feature>
<feature type="compositionally biased region" description="Low complexity" evidence="1">
    <location>
        <begin position="28"/>
        <end position="37"/>
    </location>
</feature>
<feature type="compositionally biased region" description="Basic and acidic residues" evidence="1">
    <location>
        <begin position="130"/>
        <end position="140"/>
    </location>
</feature>
<feature type="compositionally biased region" description="Basic and acidic residues" evidence="1">
    <location>
        <begin position="1"/>
        <end position="11"/>
    </location>
</feature>
<name>A0AAN6PLX3_9PEZI</name>
<dbReference type="Proteomes" id="UP001303115">
    <property type="component" value="Unassembled WGS sequence"/>
</dbReference>